<protein>
    <submittedName>
        <fullName evidence="3">Translation initiation factor IF-2-like</fullName>
    </submittedName>
</protein>
<proteinExistence type="predicted"/>
<reference evidence="3" key="1">
    <citation type="submission" date="2025-08" db="UniProtKB">
        <authorList>
            <consortium name="RefSeq"/>
        </authorList>
    </citation>
    <scope>IDENTIFICATION</scope>
    <source>
        <tissue evidence="3">Spleen</tissue>
    </source>
</reference>
<accession>A0A6J3S6T6</accession>
<dbReference type="Proteomes" id="UP000245320">
    <property type="component" value="Chromosome 1"/>
</dbReference>
<dbReference type="InParanoid" id="A0A6J3S6T6"/>
<dbReference type="AlphaFoldDB" id="A0A6J3S6T6"/>
<evidence type="ECO:0000313" key="3">
    <source>
        <dbReference type="RefSeq" id="XP_033722742.1"/>
    </source>
</evidence>
<dbReference type="OrthoDB" id="9809775at2759"/>
<feature type="region of interest" description="Disordered" evidence="1">
    <location>
        <begin position="109"/>
        <end position="221"/>
    </location>
</feature>
<organism evidence="2 3">
    <name type="scientific">Tursiops truncatus</name>
    <name type="common">Atlantic bottle-nosed dolphin</name>
    <name type="synonym">Delphinus truncatus</name>
    <dbReference type="NCBI Taxonomy" id="9739"/>
    <lineage>
        <taxon>Eukaryota</taxon>
        <taxon>Metazoa</taxon>
        <taxon>Chordata</taxon>
        <taxon>Craniata</taxon>
        <taxon>Vertebrata</taxon>
        <taxon>Euteleostomi</taxon>
        <taxon>Mammalia</taxon>
        <taxon>Eutheria</taxon>
        <taxon>Laurasiatheria</taxon>
        <taxon>Artiodactyla</taxon>
        <taxon>Whippomorpha</taxon>
        <taxon>Cetacea</taxon>
        <taxon>Odontoceti</taxon>
        <taxon>Delphinidae</taxon>
        <taxon>Tursiops</taxon>
    </lineage>
</organism>
<name>A0A6J3S6T6_TURTR</name>
<feature type="compositionally biased region" description="Low complexity" evidence="1">
    <location>
        <begin position="135"/>
        <end position="154"/>
    </location>
</feature>
<feature type="compositionally biased region" description="Low complexity" evidence="1">
    <location>
        <begin position="167"/>
        <end position="176"/>
    </location>
</feature>
<evidence type="ECO:0000256" key="1">
    <source>
        <dbReference type="SAM" id="MobiDB-lite"/>
    </source>
</evidence>
<feature type="compositionally biased region" description="Gly residues" evidence="1">
    <location>
        <begin position="155"/>
        <end position="166"/>
    </location>
</feature>
<evidence type="ECO:0000313" key="2">
    <source>
        <dbReference type="Proteomes" id="UP000245320"/>
    </source>
</evidence>
<gene>
    <name evidence="3" type="primary">LOC109547322</name>
</gene>
<dbReference type="RefSeq" id="XP_033722742.1">
    <property type="nucleotide sequence ID" value="XM_033866851.1"/>
</dbReference>
<keyword evidence="2" id="KW-1185">Reference proteome</keyword>
<sequence length="266" mass="27020">MAVTLKAYPLVQGGYEFHKAELLLYVVAKLTPVPPPHFPSPPHYQMYQEGGPETPGGAGGCGGGVPGAGVAVRAPSRAPAGGVRPRGVPCAECLRPCARPCGAVERWPGRSWPGLAAPEPATRPPGGTGSRGPRRAVPARPAATRAHAHAAAGLGRLGGRAGGGPRSGRAGAEGAPLSGAGRLPAAAAGDRTQLATSGWAAAGRRGGGTERAGTPHSRTDLEGVGIEALRMVDSAEKRSVIVFPEQPKALEVERCRGHRGTHPPQH</sequence>